<name>A0A4Z2F734_9TELE</name>
<proteinExistence type="predicted"/>
<keyword evidence="3" id="KW-1185">Reference proteome</keyword>
<feature type="region of interest" description="Disordered" evidence="1">
    <location>
        <begin position="1"/>
        <end position="74"/>
    </location>
</feature>
<accession>A0A4Z2F734</accession>
<protein>
    <submittedName>
        <fullName evidence="2">Uncharacterized protein</fullName>
    </submittedName>
</protein>
<dbReference type="Proteomes" id="UP000314294">
    <property type="component" value="Unassembled WGS sequence"/>
</dbReference>
<feature type="compositionally biased region" description="Basic and acidic residues" evidence="1">
    <location>
        <begin position="36"/>
        <end position="53"/>
    </location>
</feature>
<evidence type="ECO:0000313" key="2">
    <source>
        <dbReference type="EMBL" id="TNN36594.1"/>
    </source>
</evidence>
<organism evidence="2 3">
    <name type="scientific">Liparis tanakae</name>
    <name type="common">Tanaka's snailfish</name>
    <dbReference type="NCBI Taxonomy" id="230148"/>
    <lineage>
        <taxon>Eukaryota</taxon>
        <taxon>Metazoa</taxon>
        <taxon>Chordata</taxon>
        <taxon>Craniata</taxon>
        <taxon>Vertebrata</taxon>
        <taxon>Euteleostomi</taxon>
        <taxon>Actinopterygii</taxon>
        <taxon>Neopterygii</taxon>
        <taxon>Teleostei</taxon>
        <taxon>Neoteleostei</taxon>
        <taxon>Acanthomorphata</taxon>
        <taxon>Eupercaria</taxon>
        <taxon>Perciformes</taxon>
        <taxon>Cottioidei</taxon>
        <taxon>Cottales</taxon>
        <taxon>Liparidae</taxon>
        <taxon>Liparis</taxon>
    </lineage>
</organism>
<feature type="compositionally biased region" description="Polar residues" evidence="1">
    <location>
        <begin position="8"/>
        <end position="24"/>
    </location>
</feature>
<gene>
    <name evidence="2" type="ORF">EYF80_053251</name>
</gene>
<evidence type="ECO:0000256" key="1">
    <source>
        <dbReference type="SAM" id="MobiDB-lite"/>
    </source>
</evidence>
<reference evidence="2 3" key="1">
    <citation type="submission" date="2019-03" db="EMBL/GenBank/DDBJ databases">
        <title>First draft genome of Liparis tanakae, snailfish: a comprehensive survey of snailfish specific genes.</title>
        <authorList>
            <person name="Kim W."/>
            <person name="Song I."/>
            <person name="Jeong J.-H."/>
            <person name="Kim D."/>
            <person name="Kim S."/>
            <person name="Ryu S."/>
            <person name="Song J.Y."/>
            <person name="Lee S.K."/>
        </authorList>
    </citation>
    <scope>NUCLEOTIDE SEQUENCE [LARGE SCALE GENOMIC DNA]</scope>
    <source>
        <tissue evidence="2">Muscle</tissue>
    </source>
</reference>
<dbReference type="AlphaFoldDB" id="A0A4Z2F734"/>
<evidence type="ECO:0000313" key="3">
    <source>
        <dbReference type="Proteomes" id="UP000314294"/>
    </source>
</evidence>
<comment type="caution">
    <text evidence="2">The sequence shown here is derived from an EMBL/GenBank/DDBJ whole genome shotgun (WGS) entry which is preliminary data.</text>
</comment>
<sequence>MRLDSVSARYTSTASCCRSTGRSSFTREEQEEQQQEGERSCRPERHGGLKETRSQLAPRGGVSDKEQLQPGGRS</sequence>
<dbReference type="EMBL" id="SRLO01001598">
    <property type="protein sequence ID" value="TNN36594.1"/>
    <property type="molecule type" value="Genomic_DNA"/>
</dbReference>